<dbReference type="Pfam" id="PF00501">
    <property type="entry name" value="AMP-binding"/>
    <property type="match status" value="1"/>
</dbReference>
<accession>A0A7I8D820</accession>
<dbReference type="EMBL" id="AP023366">
    <property type="protein sequence ID" value="BCJ85522.1"/>
    <property type="molecule type" value="Genomic_DNA"/>
</dbReference>
<dbReference type="AlphaFoldDB" id="A0A7I8D820"/>
<reference evidence="5 6" key="1">
    <citation type="submission" date="2020-08" db="EMBL/GenBank/DDBJ databases">
        <title>Complete Genome Sequence of Effusibacillus dendaii Strain skT53, Isolated from Farmland soil.</title>
        <authorList>
            <person name="Konishi T."/>
            <person name="Kawasaki H."/>
        </authorList>
    </citation>
    <scope>NUCLEOTIDE SEQUENCE [LARGE SCALE GENOMIC DNA]</scope>
    <source>
        <strain evidence="6">skT53</strain>
    </source>
</reference>
<dbReference type="GO" id="GO:0016405">
    <property type="term" value="F:CoA-ligase activity"/>
    <property type="evidence" value="ECO:0007669"/>
    <property type="project" value="TreeGrafter"/>
</dbReference>
<feature type="domain" description="AMP-binding enzyme C-terminal" evidence="4">
    <location>
        <begin position="481"/>
        <end position="555"/>
    </location>
</feature>
<keyword evidence="6" id="KW-1185">Reference proteome</keyword>
<dbReference type="InterPro" id="IPR025110">
    <property type="entry name" value="AMP-bd_C"/>
</dbReference>
<dbReference type="InterPro" id="IPR000873">
    <property type="entry name" value="AMP-dep_synth/lig_dom"/>
</dbReference>
<sequence>MQEEMYLETLRTLWKQQWPNHLPSEPNYPFGEVPLTTYLQRWAERQPDHPVLIYYGREVSFRELDDLSSRFSSCLADLGLTKGDRVAVFLPNCPQFHIAFYGILKLGCVHVPVNPMFKELELIYELSDSGARVIVTLDQFVPLVQSVVDQTPVHTVLVTRFSDFLPQNPTIPVHKTMTDANVDLTGTVPFMETLLLQKADYPNMDVGLDDVVAFNYTGGTTGMPKGCEHTQRDMIYTAATSATYTIESKPGDISLIYVPIFWIAGENSGLIAPVFTGNTCILLTRWDAEAVLTAIDLYKVTNTGGVVDNLVELMEHPRVPEYDLTSLKTVLAMSFIKKMNVSYRRRWQEIAGAQCVIREGAYGMTETHTMDTFTNGFQENNMDLLSEPVFCGLPMPGTEFKIVDFATRELLPLGEKGEIVIRTPSLLKSYWNKPEASQQSLQNGWFYTGDIGVLDEQGFLHFLGRKKEMLKVRGMSVFPSEIETLLGRHPAIEGSAVVGRPDAEKGEVPVAFIKLCEGALLSEADLDAWCRQNMATYKVPEIRIISEFPLTTTGKVKKEELKKLF</sequence>
<dbReference type="SUPFAM" id="SSF56801">
    <property type="entry name" value="Acetyl-CoA synthetase-like"/>
    <property type="match status" value="1"/>
</dbReference>
<dbReference type="PROSITE" id="PS00455">
    <property type="entry name" value="AMP_BINDING"/>
    <property type="match status" value="1"/>
</dbReference>
<proteinExistence type="inferred from homology"/>
<dbReference type="Gene3D" id="3.40.50.12780">
    <property type="entry name" value="N-terminal domain of ligase-like"/>
    <property type="match status" value="1"/>
</dbReference>
<evidence type="ECO:0000313" key="6">
    <source>
        <dbReference type="Proteomes" id="UP000593802"/>
    </source>
</evidence>
<comment type="similarity">
    <text evidence="1">Belongs to the ATP-dependent AMP-binding enzyme family.</text>
</comment>
<dbReference type="InterPro" id="IPR045851">
    <property type="entry name" value="AMP-bd_C_sf"/>
</dbReference>
<dbReference type="PANTHER" id="PTHR24096">
    <property type="entry name" value="LONG-CHAIN-FATTY-ACID--COA LIGASE"/>
    <property type="match status" value="1"/>
</dbReference>
<evidence type="ECO:0000256" key="1">
    <source>
        <dbReference type="ARBA" id="ARBA00006432"/>
    </source>
</evidence>
<evidence type="ECO:0000256" key="2">
    <source>
        <dbReference type="ARBA" id="ARBA00022598"/>
    </source>
</evidence>
<evidence type="ECO:0000259" key="3">
    <source>
        <dbReference type="Pfam" id="PF00501"/>
    </source>
</evidence>
<gene>
    <name evidence="5" type="ORF">skT53_05070</name>
</gene>
<protein>
    <submittedName>
        <fullName evidence="5">Acyl-CoA synthetase</fullName>
    </submittedName>
</protein>
<dbReference type="Pfam" id="PF13193">
    <property type="entry name" value="AMP-binding_C"/>
    <property type="match status" value="1"/>
</dbReference>
<dbReference type="RefSeq" id="WP_200759638.1">
    <property type="nucleotide sequence ID" value="NZ_AP023366.1"/>
</dbReference>
<name>A0A7I8D820_9BACL</name>
<keyword evidence="2" id="KW-0436">Ligase</keyword>
<dbReference type="KEGG" id="eff:skT53_05070"/>
<dbReference type="InterPro" id="IPR020845">
    <property type="entry name" value="AMP-binding_CS"/>
</dbReference>
<dbReference type="NCBIfam" id="NF004822">
    <property type="entry name" value="PRK06178.1"/>
    <property type="match status" value="1"/>
</dbReference>
<evidence type="ECO:0000259" key="4">
    <source>
        <dbReference type="Pfam" id="PF13193"/>
    </source>
</evidence>
<evidence type="ECO:0000313" key="5">
    <source>
        <dbReference type="EMBL" id="BCJ85522.1"/>
    </source>
</evidence>
<dbReference type="Gene3D" id="3.30.300.30">
    <property type="match status" value="1"/>
</dbReference>
<feature type="domain" description="AMP-dependent synthetase/ligase" evidence="3">
    <location>
        <begin position="39"/>
        <end position="431"/>
    </location>
</feature>
<organism evidence="5 6">
    <name type="scientific">Effusibacillus dendaii</name>
    <dbReference type="NCBI Taxonomy" id="2743772"/>
    <lineage>
        <taxon>Bacteria</taxon>
        <taxon>Bacillati</taxon>
        <taxon>Bacillota</taxon>
        <taxon>Bacilli</taxon>
        <taxon>Bacillales</taxon>
        <taxon>Alicyclobacillaceae</taxon>
        <taxon>Effusibacillus</taxon>
    </lineage>
</organism>
<dbReference type="InterPro" id="IPR042099">
    <property type="entry name" value="ANL_N_sf"/>
</dbReference>
<dbReference type="Proteomes" id="UP000593802">
    <property type="component" value="Chromosome"/>
</dbReference>
<dbReference type="PANTHER" id="PTHR24096:SF149">
    <property type="entry name" value="AMP-BINDING DOMAIN-CONTAINING PROTEIN-RELATED"/>
    <property type="match status" value="1"/>
</dbReference>